<dbReference type="Gene3D" id="3.40.50.300">
    <property type="entry name" value="P-loop containing nucleotide triphosphate hydrolases"/>
    <property type="match status" value="1"/>
</dbReference>
<keyword evidence="4" id="KW-1003">Cell membrane</keyword>
<sequence length="272" mass="30991">MDKNKIMQLHNVSFEYLTNEPVLKDINLDIYTGEKLVILGANGSGKSTLQKILNGLIFPSKGEYKAFGELVTEETLDDEQFSEAFRKRIGFIFQNSDAQLFSANVWEEIAFGPLQMKLDFNEVSKRVNEVIQMLGLETLQDRPPYKLSGGEKKKVAIASILSMNPEVLILDEPTNGLDPRTQRWLINLLLELNKAGKTLITCTHNLDIVDEIADRVLVFSEEHNIVAQGSPQDILSNKELLLSVNLIDEHYHRHVHRFDSNENHSHYHSHEL</sequence>
<organism evidence="10 11">
    <name type="scientific">Clostridium acidisoli DSM 12555</name>
    <dbReference type="NCBI Taxonomy" id="1121291"/>
    <lineage>
        <taxon>Bacteria</taxon>
        <taxon>Bacillati</taxon>
        <taxon>Bacillota</taxon>
        <taxon>Clostridia</taxon>
        <taxon>Eubacteriales</taxon>
        <taxon>Clostridiaceae</taxon>
        <taxon>Clostridium</taxon>
    </lineage>
</organism>
<dbReference type="AlphaFoldDB" id="A0A1W1WWB4"/>
<dbReference type="GO" id="GO:0042626">
    <property type="term" value="F:ATPase-coupled transmembrane transporter activity"/>
    <property type="evidence" value="ECO:0007669"/>
    <property type="project" value="TreeGrafter"/>
</dbReference>
<dbReference type="RefSeq" id="WP_242950437.1">
    <property type="nucleotide sequence ID" value="NZ_FWXH01000002.1"/>
</dbReference>
<evidence type="ECO:0000256" key="3">
    <source>
        <dbReference type="ARBA" id="ARBA00022448"/>
    </source>
</evidence>
<keyword evidence="7" id="KW-1278">Translocase</keyword>
<evidence type="ECO:0000313" key="10">
    <source>
        <dbReference type="EMBL" id="SMC16026.1"/>
    </source>
</evidence>
<dbReference type="PROSITE" id="PS50893">
    <property type="entry name" value="ABC_TRANSPORTER_2"/>
    <property type="match status" value="1"/>
</dbReference>
<name>A0A1W1WWB4_9CLOT</name>
<feature type="domain" description="ABC transporter" evidence="9">
    <location>
        <begin position="7"/>
        <end position="247"/>
    </location>
</feature>
<dbReference type="STRING" id="1121291.SAMN02745134_00011"/>
<keyword evidence="11" id="KW-1185">Reference proteome</keyword>
<dbReference type="SUPFAM" id="SSF52540">
    <property type="entry name" value="P-loop containing nucleoside triphosphate hydrolases"/>
    <property type="match status" value="1"/>
</dbReference>
<dbReference type="Proteomes" id="UP000192468">
    <property type="component" value="Unassembled WGS sequence"/>
</dbReference>
<dbReference type="PROSITE" id="PS00211">
    <property type="entry name" value="ABC_TRANSPORTER_1"/>
    <property type="match status" value="1"/>
</dbReference>
<reference evidence="10 11" key="1">
    <citation type="submission" date="2017-04" db="EMBL/GenBank/DDBJ databases">
        <authorList>
            <person name="Afonso C.L."/>
            <person name="Miller P.J."/>
            <person name="Scott M.A."/>
            <person name="Spackman E."/>
            <person name="Goraichik I."/>
            <person name="Dimitrov K.M."/>
            <person name="Suarez D.L."/>
            <person name="Swayne D.E."/>
        </authorList>
    </citation>
    <scope>NUCLEOTIDE SEQUENCE [LARGE SCALE GENOMIC DNA]</scope>
    <source>
        <strain evidence="10 11">DSM 12555</strain>
    </source>
</reference>
<dbReference type="GO" id="GO:0005524">
    <property type="term" value="F:ATP binding"/>
    <property type="evidence" value="ECO:0007669"/>
    <property type="project" value="UniProtKB-KW"/>
</dbReference>
<dbReference type="EMBL" id="FWXH01000002">
    <property type="protein sequence ID" value="SMC16026.1"/>
    <property type="molecule type" value="Genomic_DNA"/>
</dbReference>
<gene>
    <name evidence="10" type="ORF">SAMN02745134_00011</name>
</gene>
<protein>
    <submittedName>
        <fullName evidence="10">Cobalt/nickel transport system ATP-binding protein</fullName>
    </submittedName>
</protein>
<dbReference type="FunFam" id="3.40.50.300:FF:000224">
    <property type="entry name" value="Energy-coupling factor transporter ATP-binding protein EcfA"/>
    <property type="match status" value="1"/>
</dbReference>
<evidence type="ECO:0000259" key="9">
    <source>
        <dbReference type="PROSITE" id="PS50893"/>
    </source>
</evidence>
<evidence type="ECO:0000313" key="11">
    <source>
        <dbReference type="Proteomes" id="UP000192468"/>
    </source>
</evidence>
<dbReference type="InterPro" id="IPR003439">
    <property type="entry name" value="ABC_transporter-like_ATP-bd"/>
</dbReference>
<dbReference type="GO" id="GO:0043190">
    <property type="term" value="C:ATP-binding cassette (ABC) transporter complex"/>
    <property type="evidence" value="ECO:0007669"/>
    <property type="project" value="TreeGrafter"/>
</dbReference>
<comment type="subcellular location">
    <subcellularLocation>
        <location evidence="1">Cell membrane</location>
        <topology evidence="1">Peripheral membrane protein</topology>
    </subcellularLocation>
</comment>
<dbReference type="Pfam" id="PF00005">
    <property type="entry name" value="ABC_tran"/>
    <property type="match status" value="1"/>
</dbReference>
<dbReference type="CDD" id="cd03225">
    <property type="entry name" value="ABC_cobalt_CbiO_domain1"/>
    <property type="match status" value="1"/>
</dbReference>
<dbReference type="InterPro" id="IPR050095">
    <property type="entry name" value="ECF_ABC_transporter_ATP-bd"/>
</dbReference>
<keyword evidence="3" id="KW-0813">Transport</keyword>
<accession>A0A1W1WWB4</accession>
<evidence type="ECO:0000256" key="8">
    <source>
        <dbReference type="ARBA" id="ARBA00023136"/>
    </source>
</evidence>
<dbReference type="InterPro" id="IPR015856">
    <property type="entry name" value="ABC_transpr_CbiO/EcfA_su"/>
</dbReference>
<evidence type="ECO:0000256" key="6">
    <source>
        <dbReference type="ARBA" id="ARBA00022840"/>
    </source>
</evidence>
<dbReference type="InterPro" id="IPR027417">
    <property type="entry name" value="P-loop_NTPase"/>
</dbReference>
<evidence type="ECO:0000256" key="7">
    <source>
        <dbReference type="ARBA" id="ARBA00022967"/>
    </source>
</evidence>
<evidence type="ECO:0000256" key="1">
    <source>
        <dbReference type="ARBA" id="ARBA00004202"/>
    </source>
</evidence>
<dbReference type="GO" id="GO:0016887">
    <property type="term" value="F:ATP hydrolysis activity"/>
    <property type="evidence" value="ECO:0007669"/>
    <property type="project" value="InterPro"/>
</dbReference>
<proteinExistence type="inferred from homology"/>
<dbReference type="InterPro" id="IPR003593">
    <property type="entry name" value="AAA+_ATPase"/>
</dbReference>
<evidence type="ECO:0000256" key="5">
    <source>
        <dbReference type="ARBA" id="ARBA00022741"/>
    </source>
</evidence>
<evidence type="ECO:0000256" key="4">
    <source>
        <dbReference type="ARBA" id="ARBA00022475"/>
    </source>
</evidence>
<dbReference type="InterPro" id="IPR017871">
    <property type="entry name" value="ABC_transporter-like_CS"/>
</dbReference>
<dbReference type="PANTHER" id="PTHR43553">
    <property type="entry name" value="HEAVY METAL TRANSPORTER"/>
    <property type="match status" value="1"/>
</dbReference>
<comment type="similarity">
    <text evidence="2">Belongs to the ABC transporter superfamily.</text>
</comment>
<keyword evidence="5" id="KW-0547">Nucleotide-binding</keyword>
<keyword evidence="6 10" id="KW-0067">ATP-binding</keyword>
<evidence type="ECO:0000256" key="2">
    <source>
        <dbReference type="ARBA" id="ARBA00005417"/>
    </source>
</evidence>
<dbReference type="SMART" id="SM00382">
    <property type="entry name" value="AAA"/>
    <property type="match status" value="1"/>
</dbReference>
<keyword evidence="8" id="KW-0472">Membrane</keyword>